<organism evidence="3 4">
    <name type="scientific">Ceraceosorus bombacis</name>
    <dbReference type="NCBI Taxonomy" id="401625"/>
    <lineage>
        <taxon>Eukaryota</taxon>
        <taxon>Fungi</taxon>
        <taxon>Dikarya</taxon>
        <taxon>Basidiomycota</taxon>
        <taxon>Ustilaginomycotina</taxon>
        <taxon>Exobasidiomycetes</taxon>
        <taxon>Ceraceosorales</taxon>
        <taxon>Ceraceosoraceae</taxon>
        <taxon>Ceraceosorus</taxon>
    </lineage>
</organism>
<dbReference type="CDD" id="cd22744">
    <property type="entry name" value="OTU"/>
    <property type="match status" value="1"/>
</dbReference>
<feature type="domain" description="OTU" evidence="2">
    <location>
        <begin position="496"/>
        <end position="643"/>
    </location>
</feature>
<dbReference type="Gene3D" id="3.90.70.80">
    <property type="match status" value="1"/>
</dbReference>
<name>A0A0P1BCU0_9BASI</name>
<feature type="region of interest" description="Disordered" evidence="1">
    <location>
        <begin position="408"/>
        <end position="485"/>
    </location>
</feature>
<dbReference type="EMBL" id="CCYA01000230">
    <property type="protein sequence ID" value="CEH13710.1"/>
    <property type="molecule type" value="Genomic_DNA"/>
</dbReference>
<keyword evidence="4" id="KW-1185">Reference proteome</keyword>
<dbReference type="PANTHER" id="PTHR34863:SF1">
    <property type="entry name" value="OTU DOMAIN-CONTAINING PROTEIN"/>
    <property type="match status" value="1"/>
</dbReference>
<evidence type="ECO:0000259" key="2">
    <source>
        <dbReference type="PROSITE" id="PS50802"/>
    </source>
</evidence>
<dbReference type="AlphaFoldDB" id="A0A0P1BCU0"/>
<proteinExistence type="predicted"/>
<dbReference type="InterPro" id="IPR038765">
    <property type="entry name" value="Papain-like_cys_pep_sf"/>
</dbReference>
<dbReference type="PROSITE" id="PS50802">
    <property type="entry name" value="OTU"/>
    <property type="match status" value="1"/>
</dbReference>
<sequence>MHRFVDALERIGCTAVRVQAYGMKSRLSLVDIALFGNADHELAETNTWDLGVMCRTGATIPLFRTQVRGAPGTRTFPMFLGAGQGFGSVDVKLEYAELPYSVKIYPRFVHRLKAQAAKQYRFDAHTMITAKRTLTSLQKRHKALDVTSETNPTVLGGYRVEVTTTARTLRDAIQQLSTTPLLSLDEWKKPLSNNLELLQVQVLDADWEEISAQFTALSAQIRRLGLFAKQNATKVRSLHKKILTDMQNALGWNPGTRTPMLFTNKSAWWHLSSLPQPQRTLPPSTGAPSAQGHQAADNTALPVSSGRWQDVDLSNLQDVALLRELFHLLKEKMTCAACQHPQSRYTANWSRTLTGQQRIRCNRKPRGGPCSTPDLYLTKEQALLSAWVNRLKVPLDAKFLEAAQAAPRGVQQVEQDAGLGAPQRTTTAPRSAPAQRTTSAGAPGGAAAQRTTTAPGSAPAQRTTTASAPDSAALQRPPVPHVFANGDTLTLSNGMKASNFIKGDGACQFRAWAHLQYGNQQRHWFVRRFAATWLKNNKHLMEEYYAPEAPTRLDGRQIVESKSAKGYDSMCKALMEKGSWGHEYSLCALVNYFEQPAHIIQYSAHEQRWTGMVIEPWHAPDGPAKAPFRFYFDAAGKHYEVML</sequence>
<dbReference type="SUPFAM" id="SSF54001">
    <property type="entry name" value="Cysteine proteinases"/>
    <property type="match status" value="1"/>
</dbReference>
<evidence type="ECO:0000313" key="4">
    <source>
        <dbReference type="Proteomes" id="UP000054845"/>
    </source>
</evidence>
<dbReference type="PANTHER" id="PTHR34863">
    <property type="entry name" value="EXPRESSED PROTEIN"/>
    <property type="match status" value="1"/>
</dbReference>
<reference evidence="3 4" key="1">
    <citation type="submission" date="2014-09" db="EMBL/GenBank/DDBJ databases">
        <authorList>
            <person name="Magalhaes I.L.F."/>
            <person name="Oliveira U."/>
            <person name="Santos F.R."/>
            <person name="Vidigal T.H.D.A."/>
            <person name="Brescovit A.D."/>
            <person name="Santos A.J."/>
        </authorList>
    </citation>
    <scope>NUCLEOTIDE SEQUENCE [LARGE SCALE GENOMIC DNA]</scope>
</reference>
<accession>A0A0P1BCU0</accession>
<dbReference type="InterPro" id="IPR003323">
    <property type="entry name" value="OTU_dom"/>
</dbReference>
<feature type="compositionally biased region" description="Polar residues" evidence="1">
    <location>
        <begin position="274"/>
        <end position="292"/>
    </location>
</feature>
<evidence type="ECO:0000256" key="1">
    <source>
        <dbReference type="SAM" id="MobiDB-lite"/>
    </source>
</evidence>
<protein>
    <submittedName>
        <fullName evidence="3">OTU DOMAIN CONTAINING PROTEIN</fullName>
    </submittedName>
</protein>
<evidence type="ECO:0000313" key="3">
    <source>
        <dbReference type="EMBL" id="CEH13710.1"/>
    </source>
</evidence>
<feature type="compositionally biased region" description="Low complexity" evidence="1">
    <location>
        <begin position="436"/>
        <end position="456"/>
    </location>
</feature>
<feature type="region of interest" description="Disordered" evidence="1">
    <location>
        <begin position="274"/>
        <end position="301"/>
    </location>
</feature>
<dbReference type="OrthoDB" id="2564822at2759"/>
<dbReference type="Proteomes" id="UP000054845">
    <property type="component" value="Unassembled WGS sequence"/>
</dbReference>